<dbReference type="Pfam" id="PF01943">
    <property type="entry name" value="Polysacc_synt"/>
    <property type="match status" value="1"/>
</dbReference>
<dbReference type="GO" id="GO:0005886">
    <property type="term" value="C:plasma membrane"/>
    <property type="evidence" value="ECO:0007669"/>
    <property type="project" value="UniProtKB-SubCell"/>
</dbReference>
<feature type="transmembrane region" description="Helical" evidence="6">
    <location>
        <begin position="197"/>
        <end position="214"/>
    </location>
</feature>
<dbReference type="PANTHER" id="PTHR30250">
    <property type="entry name" value="PST FAMILY PREDICTED COLANIC ACID TRANSPORTER"/>
    <property type="match status" value="1"/>
</dbReference>
<keyword evidence="8" id="KW-1185">Reference proteome</keyword>
<feature type="transmembrane region" description="Helical" evidence="6">
    <location>
        <begin position="386"/>
        <end position="405"/>
    </location>
</feature>
<dbReference type="InterPro" id="IPR002797">
    <property type="entry name" value="Polysacc_synth"/>
</dbReference>
<evidence type="ECO:0000256" key="6">
    <source>
        <dbReference type="SAM" id="Phobius"/>
    </source>
</evidence>
<feature type="transmembrane region" description="Helical" evidence="6">
    <location>
        <begin position="27"/>
        <end position="48"/>
    </location>
</feature>
<feature type="transmembrane region" description="Helical" evidence="6">
    <location>
        <begin position="279"/>
        <end position="299"/>
    </location>
</feature>
<organism evidence="7 8">
    <name type="scientific">Novosphingobium colocasiae</name>
    <dbReference type="NCBI Taxonomy" id="1256513"/>
    <lineage>
        <taxon>Bacteria</taxon>
        <taxon>Pseudomonadati</taxon>
        <taxon>Pseudomonadota</taxon>
        <taxon>Alphaproteobacteria</taxon>
        <taxon>Sphingomonadales</taxon>
        <taxon>Sphingomonadaceae</taxon>
        <taxon>Novosphingobium</taxon>
    </lineage>
</organism>
<dbReference type="PANTHER" id="PTHR30250:SF11">
    <property type="entry name" value="O-ANTIGEN TRANSPORTER-RELATED"/>
    <property type="match status" value="1"/>
</dbReference>
<evidence type="ECO:0000256" key="5">
    <source>
        <dbReference type="ARBA" id="ARBA00023136"/>
    </source>
</evidence>
<reference evidence="7" key="1">
    <citation type="journal article" date="2014" name="Int. J. Syst. Evol. Microbiol.">
        <title>Complete genome sequence of Corynebacterium casei LMG S-19264T (=DSM 44701T), isolated from a smear-ripened cheese.</title>
        <authorList>
            <consortium name="US DOE Joint Genome Institute (JGI-PGF)"/>
            <person name="Walter F."/>
            <person name="Albersmeier A."/>
            <person name="Kalinowski J."/>
            <person name="Ruckert C."/>
        </authorList>
    </citation>
    <scope>NUCLEOTIDE SEQUENCE</scope>
    <source>
        <strain evidence="7">KCTC 32255</strain>
    </source>
</reference>
<feature type="transmembrane region" description="Helical" evidence="6">
    <location>
        <begin position="60"/>
        <end position="81"/>
    </location>
</feature>
<dbReference type="EMBL" id="BMZA01000002">
    <property type="protein sequence ID" value="GGY96731.1"/>
    <property type="molecule type" value="Genomic_DNA"/>
</dbReference>
<sequence>MQAGVLTARLRTLAAGNGVMARLMRGIIGSGGVWVLRLAMTLGMSFLLGHLLGPTEYGRYAYLVASVTLFAPLCSLGYDMLAAREYAAARAGDDQAGEAALARTLPAAVWKNAALVMLVFIPATAAYNAWRGQPWGTIVLLEALGIVLTAQLRLAQGSLRGLGRVSQGQLYQLILPPLLNLVLFVAGLIVLRPSADLAIITFVAGLALACPLALRAVTRAASRLDVTPSAEARKVWARSAMVLGVTQIMFVANEQVPVVVTGLLSSSTEVGLLDMARRFALFASIALNVIALPLGPILAEMYRKGDMEAFRRVSLQTTYAGVGISVTITLAYLVCGRWALHLIDPQFGAAYWAMLVMCLGYVINTMTGPVPLALTMTGFERDAVKGIVGGIVINIAACALLVPLIGHMGAAIGSVLGQFVWNSILAVLVRRRLGMALDILALFERRGKVAA</sequence>
<keyword evidence="4 6" id="KW-1133">Transmembrane helix</keyword>
<comment type="caution">
    <text evidence="7">The sequence shown here is derived from an EMBL/GenBank/DDBJ whole genome shotgun (WGS) entry which is preliminary data.</text>
</comment>
<evidence type="ECO:0000256" key="4">
    <source>
        <dbReference type="ARBA" id="ARBA00022989"/>
    </source>
</evidence>
<feature type="transmembrane region" description="Helical" evidence="6">
    <location>
        <begin position="173"/>
        <end position="191"/>
    </location>
</feature>
<keyword evidence="5 6" id="KW-0472">Membrane</keyword>
<evidence type="ECO:0000256" key="2">
    <source>
        <dbReference type="ARBA" id="ARBA00022475"/>
    </source>
</evidence>
<evidence type="ECO:0000313" key="8">
    <source>
        <dbReference type="Proteomes" id="UP000648075"/>
    </source>
</evidence>
<gene>
    <name evidence="7" type="ORF">GCM10011614_09530</name>
</gene>
<protein>
    <recommendedName>
        <fullName evidence="9">Polysaccharide biosynthesis protein</fullName>
    </recommendedName>
</protein>
<name>A0A918PB51_9SPHN</name>
<evidence type="ECO:0000256" key="3">
    <source>
        <dbReference type="ARBA" id="ARBA00022692"/>
    </source>
</evidence>
<comment type="subcellular location">
    <subcellularLocation>
        <location evidence="1">Cell membrane</location>
        <topology evidence="1">Multi-pass membrane protein</topology>
    </subcellularLocation>
</comment>
<keyword evidence="3 6" id="KW-0812">Transmembrane</keyword>
<feature type="transmembrane region" description="Helical" evidence="6">
    <location>
        <begin position="135"/>
        <end position="152"/>
    </location>
</feature>
<feature type="transmembrane region" description="Helical" evidence="6">
    <location>
        <begin position="351"/>
        <end position="374"/>
    </location>
</feature>
<dbReference type="Proteomes" id="UP000648075">
    <property type="component" value="Unassembled WGS sequence"/>
</dbReference>
<accession>A0A918PB51</accession>
<proteinExistence type="predicted"/>
<dbReference type="InterPro" id="IPR050833">
    <property type="entry name" value="Poly_Biosynth_Transport"/>
</dbReference>
<evidence type="ECO:0000256" key="1">
    <source>
        <dbReference type="ARBA" id="ARBA00004651"/>
    </source>
</evidence>
<feature type="transmembrane region" description="Helical" evidence="6">
    <location>
        <begin position="109"/>
        <end position="129"/>
    </location>
</feature>
<evidence type="ECO:0000313" key="7">
    <source>
        <dbReference type="EMBL" id="GGY96731.1"/>
    </source>
</evidence>
<feature type="transmembrane region" description="Helical" evidence="6">
    <location>
        <begin position="411"/>
        <end position="429"/>
    </location>
</feature>
<keyword evidence="2" id="KW-1003">Cell membrane</keyword>
<reference evidence="7" key="2">
    <citation type="submission" date="2020-09" db="EMBL/GenBank/DDBJ databases">
        <authorList>
            <person name="Sun Q."/>
            <person name="Kim S."/>
        </authorList>
    </citation>
    <scope>NUCLEOTIDE SEQUENCE</scope>
    <source>
        <strain evidence="7">KCTC 32255</strain>
    </source>
</reference>
<dbReference type="AlphaFoldDB" id="A0A918PB51"/>
<feature type="transmembrane region" description="Helical" evidence="6">
    <location>
        <begin position="319"/>
        <end position="339"/>
    </location>
</feature>
<evidence type="ECO:0008006" key="9">
    <source>
        <dbReference type="Google" id="ProtNLM"/>
    </source>
</evidence>